<keyword evidence="4" id="KW-1185">Reference proteome</keyword>
<dbReference type="Proteomes" id="UP000054270">
    <property type="component" value="Unassembled WGS sequence"/>
</dbReference>
<gene>
    <name evidence="3" type="ORF">HYPSUDRAFT_37793</name>
</gene>
<dbReference type="InterPro" id="IPR046520">
    <property type="entry name" value="DUF6697"/>
</dbReference>
<dbReference type="OrthoDB" id="3176940at2759"/>
<protein>
    <recommendedName>
        <fullName evidence="2">DUF6697 domain-containing protein</fullName>
    </recommendedName>
</protein>
<evidence type="ECO:0000313" key="3">
    <source>
        <dbReference type="EMBL" id="KJA25297.1"/>
    </source>
</evidence>
<dbReference type="EMBL" id="KN817532">
    <property type="protein sequence ID" value="KJA25297.1"/>
    <property type="molecule type" value="Genomic_DNA"/>
</dbReference>
<feature type="compositionally biased region" description="Acidic residues" evidence="1">
    <location>
        <begin position="445"/>
        <end position="460"/>
    </location>
</feature>
<evidence type="ECO:0000259" key="2">
    <source>
        <dbReference type="Pfam" id="PF20411"/>
    </source>
</evidence>
<name>A0A0D2LD57_HYPSF</name>
<dbReference type="STRING" id="945553.A0A0D2LD57"/>
<dbReference type="Pfam" id="PF20411">
    <property type="entry name" value="DUF6697"/>
    <property type="match status" value="1"/>
</dbReference>
<proteinExistence type="predicted"/>
<reference evidence="4" key="1">
    <citation type="submission" date="2014-04" db="EMBL/GenBank/DDBJ databases">
        <title>Evolutionary Origins and Diversification of the Mycorrhizal Mutualists.</title>
        <authorList>
            <consortium name="DOE Joint Genome Institute"/>
            <consortium name="Mycorrhizal Genomics Consortium"/>
            <person name="Kohler A."/>
            <person name="Kuo A."/>
            <person name="Nagy L.G."/>
            <person name="Floudas D."/>
            <person name="Copeland A."/>
            <person name="Barry K.W."/>
            <person name="Cichocki N."/>
            <person name="Veneault-Fourrey C."/>
            <person name="LaButti K."/>
            <person name="Lindquist E.A."/>
            <person name="Lipzen A."/>
            <person name="Lundell T."/>
            <person name="Morin E."/>
            <person name="Murat C."/>
            <person name="Riley R."/>
            <person name="Ohm R."/>
            <person name="Sun H."/>
            <person name="Tunlid A."/>
            <person name="Henrissat B."/>
            <person name="Grigoriev I.V."/>
            <person name="Hibbett D.S."/>
            <person name="Martin F."/>
        </authorList>
    </citation>
    <scope>NUCLEOTIDE SEQUENCE [LARGE SCALE GENOMIC DNA]</scope>
    <source>
        <strain evidence="4">FD-334 SS-4</strain>
    </source>
</reference>
<dbReference type="AlphaFoldDB" id="A0A0D2LD57"/>
<accession>A0A0D2LD57</accession>
<feature type="region of interest" description="Disordered" evidence="1">
    <location>
        <begin position="335"/>
        <end position="490"/>
    </location>
</feature>
<sequence length="534" mass="60673">MLAPAKVESPQENVCGVIFDVKREIVETRLEFNDYDESNCKPCAKPDPEIHPPLPKRQRLVFDGVHLPTLAEVRLRWAEEEKRDFEKLALLKNTKVKKNVGMALLPQTLRDRLKPIGLDIQDQYFALDQATREVVVTRHFISATYGGNMEETFPSPARKFLDVHGMDDWMFLPTEYQPEAPLLAGAPGLWFCINPDHHIQQTKRVFVKAVPEVGPKASVYQYMGMYKVAPASPLHLTVGEYATQSAKFRETWAKALPKKGWGLQICARILLRRELGREPTWEEVEQAQINRKQQCKEVPTAEIKAAFMQGIEKMSIYTMKCVGYDNDFQRDLSEKFPVWVPPPPKPKKVPGNRNRAAGKMKTGSQKPHSKKRKRETTTESGPEGKTLKSDSSDELEYVDLPVTRSRKRKREATPEADPNNDSECDGSLEYVDPPISRFRKRTPDDGEMNIDQESDDDLEYADPPVYLSPRKFNPTPYAVPDMGSESDNDELEYVDPPVASRSDEILDISDEEQKLVSESYKLSGGTCASPICLW</sequence>
<evidence type="ECO:0000313" key="4">
    <source>
        <dbReference type="Proteomes" id="UP000054270"/>
    </source>
</evidence>
<organism evidence="3 4">
    <name type="scientific">Hypholoma sublateritium (strain FD-334 SS-4)</name>
    <dbReference type="NCBI Taxonomy" id="945553"/>
    <lineage>
        <taxon>Eukaryota</taxon>
        <taxon>Fungi</taxon>
        <taxon>Dikarya</taxon>
        <taxon>Basidiomycota</taxon>
        <taxon>Agaricomycotina</taxon>
        <taxon>Agaricomycetes</taxon>
        <taxon>Agaricomycetidae</taxon>
        <taxon>Agaricales</taxon>
        <taxon>Agaricineae</taxon>
        <taxon>Strophariaceae</taxon>
        <taxon>Hypholoma</taxon>
    </lineage>
</organism>
<evidence type="ECO:0000256" key="1">
    <source>
        <dbReference type="SAM" id="MobiDB-lite"/>
    </source>
</evidence>
<feature type="domain" description="DUF6697" evidence="2">
    <location>
        <begin position="136"/>
        <end position="335"/>
    </location>
</feature>